<keyword evidence="2" id="KW-1185">Reference proteome</keyword>
<dbReference type="Proteomes" id="UP001420932">
    <property type="component" value="Unassembled WGS sequence"/>
</dbReference>
<gene>
    <name evidence="1" type="ORF">Syun_017010</name>
</gene>
<organism evidence="1 2">
    <name type="scientific">Stephania yunnanensis</name>
    <dbReference type="NCBI Taxonomy" id="152371"/>
    <lineage>
        <taxon>Eukaryota</taxon>
        <taxon>Viridiplantae</taxon>
        <taxon>Streptophyta</taxon>
        <taxon>Embryophyta</taxon>
        <taxon>Tracheophyta</taxon>
        <taxon>Spermatophyta</taxon>
        <taxon>Magnoliopsida</taxon>
        <taxon>Ranunculales</taxon>
        <taxon>Menispermaceae</taxon>
        <taxon>Menispermoideae</taxon>
        <taxon>Cissampelideae</taxon>
        <taxon>Stephania</taxon>
    </lineage>
</organism>
<evidence type="ECO:0000313" key="1">
    <source>
        <dbReference type="EMBL" id="KAK9128213.1"/>
    </source>
</evidence>
<comment type="caution">
    <text evidence="1">The sequence shown here is derived from an EMBL/GenBank/DDBJ whole genome shotgun (WGS) entry which is preliminary data.</text>
</comment>
<protein>
    <submittedName>
        <fullName evidence="1">Uncharacterized protein</fullName>
    </submittedName>
</protein>
<sequence>MVRTTNCSGVAMIPPKKSGMHHEVSSSLVVIISDGLETLTVGLMKLVGDHNGHCDHQWFKSPRG</sequence>
<reference evidence="1 2" key="1">
    <citation type="submission" date="2024-01" db="EMBL/GenBank/DDBJ databases">
        <title>Genome assemblies of Stephania.</title>
        <authorList>
            <person name="Yang L."/>
        </authorList>
    </citation>
    <scope>NUCLEOTIDE SEQUENCE [LARGE SCALE GENOMIC DNA]</scope>
    <source>
        <strain evidence="1">YNDBR</strain>
        <tissue evidence="1">Leaf</tissue>
    </source>
</reference>
<dbReference type="EMBL" id="JBBNAF010000007">
    <property type="protein sequence ID" value="KAK9128213.1"/>
    <property type="molecule type" value="Genomic_DNA"/>
</dbReference>
<proteinExistence type="predicted"/>
<name>A0AAP0P2N8_9MAGN</name>
<dbReference type="AlphaFoldDB" id="A0AAP0P2N8"/>
<evidence type="ECO:0000313" key="2">
    <source>
        <dbReference type="Proteomes" id="UP001420932"/>
    </source>
</evidence>
<accession>A0AAP0P2N8</accession>